<dbReference type="EMBL" id="JXTC01000867">
    <property type="protein sequence ID" value="PON35722.1"/>
    <property type="molecule type" value="Genomic_DNA"/>
</dbReference>
<evidence type="ECO:0000313" key="7">
    <source>
        <dbReference type="Proteomes" id="UP000237000"/>
    </source>
</evidence>
<dbReference type="GO" id="GO:0005789">
    <property type="term" value="C:endoplasmic reticulum membrane"/>
    <property type="evidence" value="ECO:0007669"/>
    <property type="project" value="TreeGrafter"/>
</dbReference>
<evidence type="ECO:0000256" key="5">
    <source>
        <dbReference type="SAM" id="MobiDB-lite"/>
    </source>
</evidence>
<dbReference type="PANTHER" id="PTHR11073:SF1">
    <property type="entry name" value="CALNEXIN 14D-RELATED"/>
    <property type="match status" value="1"/>
</dbReference>
<organism evidence="6 7">
    <name type="scientific">Trema orientale</name>
    <name type="common">Charcoal tree</name>
    <name type="synonym">Celtis orientalis</name>
    <dbReference type="NCBI Taxonomy" id="63057"/>
    <lineage>
        <taxon>Eukaryota</taxon>
        <taxon>Viridiplantae</taxon>
        <taxon>Streptophyta</taxon>
        <taxon>Embryophyta</taxon>
        <taxon>Tracheophyta</taxon>
        <taxon>Spermatophyta</taxon>
        <taxon>Magnoliopsida</taxon>
        <taxon>eudicotyledons</taxon>
        <taxon>Gunneridae</taxon>
        <taxon>Pentapetalae</taxon>
        <taxon>rosids</taxon>
        <taxon>fabids</taxon>
        <taxon>Rosales</taxon>
        <taxon>Cannabaceae</taxon>
        <taxon>Trema</taxon>
    </lineage>
</organism>
<dbReference type="AlphaFoldDB" id="A0A2P5AGR4"/>
<keyword evidence="4" id="KW-0143">Chaperone</keyword>
<dbReference type="InParanoid" id="A0A2P5AGR4"/>
<feature type="region of interest" description="Disordered" evidence="5">
    <location>
        <begin position="79"/>
        <end position="102"/>
    </location>
</feature>
<dbReference type="SUPFAM" id="SSF49899">
    <property type="entry name" value="Concanavalin A-like lectins/glucanases"/>
    <property type="match status" value="1"/>
</dbReference>
<dbReference type="GO" id="GO:0005509">
    <property type="term" value="F:calcium ion binding"/>
    <property type="evidence" value="ECO:0007669"/>
    <property type="project" value="InterPro"/>
</dbReference>
<dbReference type="STRING" id="63057.A0A2P5AGR4"/>
<evidence type="ECO:0000256" key="3">
    <source>
        <dbReference type="ARBA" id="ARBA00022824"/>
    </source>
</evidence>
<proteinExistence type="inferred from homology"/>
<dbReference type="InterPro" id="IPR018124">
    <property type="entry name" value="Calret/calnex_CS"/>
</dbReference>
<dbReference type="PROSITE" id="PS00805">
    <property type="entry name" value="CALRETICULIN_REPEAT"/>
    <property type="match status" value="1"/>
</dbReference>
<dbReference type="PANTHER" id="PTHR11073">
    <property type="entry name" value="CALRETICULIN AND CALNEXIN"/>
    <property type="match status" value="1"/>
</dbReference>
<gene>
    <name evidence="6" type="ORF">TorRG33x02_350780</name>
</gene>
<evidence type="ECO:0000256" key="4">
    <source>
        <dbReference type="RuleBase" id="RU362126"/>
    </source>
</evidence>
<keyword evidence="3 4" id="KW-0256">Endoplasmic reticulum</keyword>
<evidence type="ECO:0000313" key="6">
    <source>
        <dbReference type="EMBL" id="PON35722.1"/>
    </source>
</evidence>
<sequence length="102" mass="11867">MFGPDKCVSTNKVHFILKHKYPKNWKYVEHHLNNPLSVLSDKLTHVYTALLTPDNELRLLVDDEEKKKATFLSLEDFEPPLIPAKPISDPNDKKPEDWEGRT</sequence>
<dbReference type="GO" id="GO:0036503">
    <property type="term" value="P:ERAD pathway"/>
    <property type="evidence" value="ECO:0007669"/>
    <property type="project" value="TreeGrafter"/>
</dbReference>
<dbReference type="InterPro" id="IPR013320">
    <property type="entry name" value="ConA-like_dom_sf"/>
</dbReference>
<dbReference type="Gene3D" id="2.60.120.200">
    <property type="match status" value="1"/>
</dbReference>
<comment type="caution">
    <text evidence="6">The sequence shown here is derived from an EMBL/GenBank/DDBJ whole genome shotgun (WGS) entry which is preliminary data.</text>
</comment>
<comment type="similarity">
    <text evidence="2 4">Belongs to the calreticulin family.</text>
</comment>
<evidence type="ECO:0000256" key="2">
    <source>
        <dbReference type="ARBA" id="ARBA00010983"/>
    </source>
</evidence>
<name>A0A2P5AGR4_TREOI</name>
<evidence type="ECO:0000256" key="1">
    <source>
        <dbReference type="ARBA" id="ARBA00004240"/>
    </source>
</evidence>
<protein>
    <submittedName>
        <fullName evidence="6">Calreticulin/calnexin</fullName>
    </submittedName>
</protein>
<dbReference type="InterPro" id="IPR001580">
    <property type="entry name" value="Calret/calnex"/>
</dbReference>
<dbReference type="Pfam" id="PF00262">
    <property type="entry name" value="Calreticulin"/>
    <property type="match status" value="1"/>
</dbReference>
<keyword evidence="7" id="KW-1185">Reference proteome</keyword>
<reference evidence="7" key="1">
    <citation type="submission" date="2016-06" db="EMBL/GenBank/DDBJ databases">
        <title>Parallel loss of symbiosis genes in relatives of nitrogen-fixing non-legume Parasponia.</title>
        <authorList>
            <person name="Van Velzen R."/>
            <person name="Holmer R."/>
            <person name="Bu F."/>
            <person name="Rutten L."/>
            <person name="Van Zeijl A."/>
            <person name="Liu W."/>
            <person name="Santuari L."/>
            <person name="Cao Q."/>
            <person name="Sharma T."/>
            <person name="Shen D."/>
            <person name="Roswanjaya Y."/>
            <person name="Wardhani T."/>
            <person name="Kalhor M.S."/>
            <person name="Jansen J."/>
            <person name="Van den Hoogen J."/>
            <person name="Gungor B."/>
            <person name="Hartog M."/>
            <person name="Hontelez J."/>
            <person name="Verver J."/>
            <person name="Yang W.-C."/>
            <person name="Schijlen E."/>
            <person name="Repin R."/>
            <person name="Schilthuizen M."/>
            <person name="Schranz E."/>
            <person name="Heidstra R."/>
            <person name="Miyata K."/>
            <person name="Fedorova E."/>
            <person name="Kohlen W."/>
            <person name="Bisseling T."/>
            <person name="Smit S."/>
            <person name="Geurts R."/>
        </authorList>
    </citation>
    <scope>NUCLEOTIDE SEQUENCE [LARGE SCALE GENOMIC DNA]</scope>
    <source>
        <strain evidence="7">cv. RG33-2</strain>
    </source>
</reference>
<dbReference type="Proteomes" id="UP000237000">
    <property type="component" value="Unassembled WGS sequence"/>
</dbReference>
<comment type="subcellular location">
    <subcellularLocation>
        <location evidence="1">Endoplasmic reticulum</location>
    </subcellularLocation>
</comment>
<dbReference type="OrthoDB" id="1805256at2759"/>
<accession>A0A2P5AGR4</accession>
<dbReference type="GO" id="GO:0006457">
    <property type="term" value="P:protein folding"/>
    <property type="evidence" value="ECO:0007669"/>
    <property type="project" value="InterPro"/>
</dbReference>
<dbReference type="GO" id="GO:0051082">
    <property type="term" value="F:unfolded protein binding"/>
    <property type="evidence" value="ECO:0007669"/>
    <property type="project" value="InterPro"/>
</dbReference>
<feature type="compositionally biased region" description="Basic and acidic residues" evidence="5">
    <location>
        <begin position="90"/>
        <end position="102"/>
    </location>
</feature>